<dbReference type="SMART" id="SM00408">
    <property type="entry name" value="IGc2"/>
    <property type="match status" value="4"/>
</dbReference>
<protein>
    <recommendedName>
        <fullName evidence="16">Interference hedgehog</fullName>
    </recommendedName>
</protein>
<feature type="domain" description="Ig-like" evidence="20">
    <location>
        <begin position="125"/>
        <end position="208"/>
    </location>
</feature>
<evidence type="ECO:0000313" key="22">
    <source>
        <dbReference type="EMBL" id="KAK7582289.1"/>
    </source>
</evidence>
<dbReference type="Pfam" id="PF07679">
    <property type="entry name" value="I-set"/>
    <property type="match status" value="1"/>
</dbReference>
<feature type="domain" description="Ig-like" evidence="20">
    <location>
        <begin position="25"/>
        <end position="119"/>
    </location>
</feature>
<feature type="compositionally biased region" description="Basic residues" evidence="17">
    <location>
        <begin position="441"/>
        <end position="461"/>
    </location>
</feature>
<feature type="region of interest" description="Disordered" evidence="17">
    <location>
        <begin position="424"/>
        <end position="475"/>
    </location>
</feature>
<evidence type="ECO:0000256" key="14">
    <source>
        <dbReference type="ARBA" id="ARBA00038144"/>
    </source>
</evidence>
<evidence type="ECO:0000313" key="23">
    <source>
        <dbReference type="Proteomes" id="UP001367676"/>
    </source>
</evidence>
<keyword evidence="9 18" id="KW-0472">Membrane</keyword>
<evidence type="ECO:0000256" key="2">
    <source>
        <dbReference type="ARBA" id="ARBA00022674"/>
    </source>
</evidence>
<dbReference type="AlphaFoldDB" id="A0AAN9TD77"/>
<evidence type="ECO:0000256" key="19">
    <source>
        <dbReference type="SAM" id="SignalP"/>
    </source>
</evidence>
<name>A0AAN9TD77_9HEMI</name>
<keyword evidence="3 18" id="KW-0812">Transmembrane</keyword>
<dbReference type="Pfam" id="PF13927">
    <property type="entry name" value="Ig_3"/>
    <property type="match status" value="1"/>
</dbReference>
<dbReference type="CDD" id="cd00063">
    <property type="entry name" value="FN3"/>
    <property type="match status" value="2"/>
</dbReference>
<keyword evidence="7" id="KW-0654">Proteoglycan</keyword>
<comment type="subcellular location">
    <subcellularLocation>
        <location evidence="1">Membrane</location>
        <topology evidence="1">Single-pass type I membrane protein</topology>
    </subcellularLocation>
</comment>
<evidence type="ECO:0000259" key="21">
    <source>
        <dbReference type="PROSITE" id="PS50853"/>
    </source>
</evidence>
<dbReference type="InterPro" id="IPR007110">
    <property type="entry name" value="Ig-like_dom"/>
</dbReference>
<evidence type="ECO:0000256" key="16">
    <source>
        <dbReference type="ARBA" id="ARBA00041099"/>
    </source>
</evidence>
<dbReference type="GO" id="GO:0005886">
    <property type="term" value="C:plasma membrane"/>
    <property type="evidence" value="ECO:0007669"/>
    <property type="project" value="TreeGrafter"/>
</dbReference>
<evidence type="ECO:0000256" key="11">
    <source>
        <dbReference type="ARBA" id="ARBA00023180"/>
    </source>
</evidence>
<dbReference type="PROSITE" id="PS50853">
    <property type="entry name" value="FN3"/>
    <property type="match status" value="2"/>
</dbReference>
<evidence type="ECO:0000256" key="4">
    <source>
        <dbReference type="ARBA" id="ARBA00022729"/>
    </source>
</evidence>
<evidence type="ECO:0000256" key="5">
    <source>
        <dbReference type="ARBA" id="ARBA00022737"/>
    </source>
</evidence>
<keyword evidence="4 19" id="KW-0732">Signal</keyword>
<evidence type="ECO:0000256" key="7">
    <source>
        <dbReference type="ARBA" id="ARBA00022974"/>
    </source>
</evidence>
<keyword evidence="5" id="KW-0677">Repeat</keyword>
<dbReference type="SUPFAM" id="SSF48726">
    <property type="entry name" value="Immunoglobulin"/>
    <property type="match status" value="3"/>
</dbReference>
<evidence type="ECO:0000256" key="12">
    <source>
        <dbReference type="ARBA" id="ARBA00023319"/>
    </source>
</evidence>
<comment type="similarity">
    <text evidence="14">Belongs to the immunoglobulin superfamily. IHOG family.</text>
</comment>
<evidence type="ECO:0000256" key="9">
    <source>
        <dbReference type="ARBA" id="ARBA00023136"/>
    </source>
</evidence>
<feature type="domain" description="Ig-like" evidence="20">
    <location>
        <begin position="321"/>
        <end position="407"/>
    </location>
</feature>
<dbReference type="InterPro" id="IPR013098">
    <property type="entry name" value="Ig_I-set"/>
</dbReference>
<keyword evidence="12" id="KW-0393">Immunoglobulin domain</keyword>
<dbReference type="Pfam" id="PF00041">
    <property type="entry name" value="fn3"/>
    <property type="match status" value="2"/>
</dbReference>
<accession>A0AAN9TD77</accession>
<keyword evidence="8 18" id="KW-1133">Transmembrane helix</keyword>
<dbReference type="InterPro" id="IPR013783">
    <property type="entry name" value="Ig-like_fold"/>
</dbReference>
<evidence type="ECO:0000256" key="15">
    <source>
        <dbReference type="ARBA" id="ARBA00038530"/>
    </source>
</evidence>
<dbReference type="GO" id="GO:0098609">
    <property type="term" value="P:cell-cell adhesion"/>
    <property type="evidence" value="ECO:0007669"/>
    <property type="project" value="TreeGrafter"/>
</dbReference>
<dbReference type="InterPro" id="IPR036179">
    <property type="entry name" value="Ig-like_dom_sf"/>
</dbReference>
<reference evidence="22 23" key="1">
    <citation type="submission" date="2024-03" db="EMBL/GenBank/DDBJ databases">
        <title>Adaptation during the transition from Ophiocordyceps entomopathogen to insect associate is accompanied by gene loss and intensified selection.</title>
        <authorList>
            <person name="Ward C.M."/>
            <person name="Onetto C.A."/>
            <person name="Borneman A.R."/>
        </authorList>
    </citation>
    <scope>NUCLEOTIDE SEQUENCE [LARGE SCALE GENOMIC DNA]</scope>
    <source>
        <strain evidence="22">AWRI1</strain>
        <tissue evidence="22">Single Adult Female</tissue>
    </source>
</reference>
<evidence type="ECO:0000256" key="8">
    <source>
        <dbReference type="ARBA" id="ARBA00022989"/>
    </source>
</evidence>
<dbReference type="Gene3D" id="2.60.40.10">
    <property type="entry name" value="Immunoglobulins"/>
    <property type="match status" value="6"/>
</dbReference>
<evidence type="ECO:0000256" key="1">
    <source>
        <dbReference type="ARBA" id="ARBA00004479"/>
    </source>
</evidence>
<evidence type="ECO:0000256" key="13">
    <source>
        <dbReference type="ARBA" id="ARBA00037573"/>
    </source>
</evidence>
<dbReference type="EMBL" id="JBBCAQ010000033">
    <property type="protein sequence ID" value="KAK7582289.1"/>
    <property type="molecule type" value="Genomic_DNA"/>
</dbReference>
<dbReference type="PROSITE" id="PS50835">
    <property type="entry name" value="IG_LIKE"/>
    <property type="match status" value="4"/>
</dbReference>
<dbReference type="InterPro" id="IPR036116">
    <property type="entry name" value="FN3_sf"/>
</dbReference>
<keyword evidence="11" id="KW-0325">Glycoprotein</keyword>
<feature type="signal peptide" evidence="19">
    <location>
        <begin position="1"/>
        <end position="22"/>
    </location>
</feature>
<dbReference type="Proteomes" id="UP001367676">
    <property type="component" value="Unassembled WGS sequence"/>
</dbReference>
<dbReference type="FunFam" id="2.60.40.10:FF:000017">
    <property type="entry name" value="Down syndrome cell adhesion molecule b"/>
    <property type="match status" value="1"/>
</dbReference>
<dbReference type="PANTHER" id="PTHR44170:SF33">
    <property type="entry name" value="BROTHER OF IHOG, ISOFORM G-RELATED"/>
    <property type="match status" value="1"/>
</dbReference>
<dbReference type="SUPFAM" id="SSF49265">
    <property type="entry name" value="Fibronectin type III"/>
    <property type="match status" value="1"/>
</dbReference>
<evidence type="ECO:0000256" key="17">
    <source>
        <dbReference type="SAM" id="MobiDB-lite"/>
    </source>
</evidence>
<dbReference type="GO" id="GO:0007411">
    <property type="term" value="P:axon guidance"/>
    <property type="evidence" value="ECO:0007669"/>
    <property type="project" value="TreeGrafter"/>
</dbReference>
<feature type="domain" description="Ig-like" evidence="20">
    <location>
        <begin position="229"/>
        <end position="315"/>
    </location>
</feature>
<dbReference type="GO" id="GO:0008201">
    <property type="term" value="F:heparin binding"/>
    <property type="evidence" value="ECO:0007669"/>
    <property type="project" value="UniProtKB-KW"/>
</dbReference>
<comment type="function">
    <text evidence="13">Mediates response to the active Hedgehog (Hh) protein signal in embryos, functioning upstream or at the level of patched (ptc).</text>
</comment>
<dbReference type="InterPro" id="IPR003598">
    <property type="entry name" value="Ig_sub2"/>
</dbReference>
<feature type="chain" id="PRO_5042984615" description="Interference hedgehog" evidence="19">
    <location>
        <begin position="23"/>
        <end position="856"/>
    </location>
</feature>
<sequence>MHTVSYTSLNLLSSLFMQLMFSITPLVADVGFTFTKSPEPFIAPLNDRVDFDCALDIPVEVIRWRHGRKYIQQNRTLPSRSPTSNQLTIKLESESQLGDYQCIARIGALAIASVPAKLSLAEMKPFSYSHPPEKRFQVTAGNMVAIYCPPPASTPAALIEYFHDDHRLSPPSVRILPTSNSLLLTNVSIHDSGVYTCSATNYITSQIAPSPYRVVLNVVSSHLMTPSPPKFLTVPQTNYVVQNGSNVTIECVAVAEPPPKVTWSKVRDSQSFPNNRVEYVPGGLHLRNIVPEDTGEYICEISNGISPALQHKVLLHVQEAPVILKEPEKTLVEEQGSTSLSCEISGSPIPTVVWTLNGEPLENDEHISISSSRISVKRAQKKHAGIYQCFATNAVGTVYGSAILQVSPKQITADTALNPYEQEDAWFDNNRNSKNTTGGHGRGHHSKKERSRKNKSKRKHKENNELMVPPSKPNVTRLSDRSVMVRWHVPPNNGLPISFFKVQHREMGSNETGAKGRSGWMTSNEDIPPHIRSYEVDRLETNRFYKFRVAAVYSNNDNKLSPNSNKFYLHQGLLTERNLIPPTQLSAEALSPTSIQIKWQHNNPASPVDGYYVYYRATNNAGDYVKATVEGENTRSFIITHLLSDTSYDIKVQSFTIGSASDFSTIITRKTLVDPTSSTTELTSRNDMKVPNVSISSASSSNTIQMLMVFGGILLGLVLLFLGILLSFFIKQRSLGDSSTEDENSPDKNSENIMTIHQVEPMTMNGFTNHNSKIMNGNVKAHSRNGFISPHTHINITSNPLATESKNEKNMMEMSYLSKYNNNCTIDRCVDSDSDCSHEMNNKWKLREQRPGEKYV</sequence>
<dbReference type="PANTHER" id="PTHR44170">
    <property type="entry name" value="PROTEIN SIDEKICK"/>
    <property type="match status" value="1"/>
</dbReference>
<evidence type="ECO:0000259" key="20">
    <source>
        <dbReference type="PROSITE" id="PS50835"/>
    </source>
</evidence>
<keyword evidence="2" id="KW-0358">Heparin-binding</keyword>
<keyword evidence="23" id="KW-1185">Reference proteome</keyword>
<keyword evidence="10" id="KW-1015">Disulfide bond</keyword>
<evidence type="ECO:0000256" key="3">
    <source>
        <dbReference type="ARBA" id="ARBA00022692"/>
    </source>
</evidence>
<dbReference type="SMART" id="SM00409">
    <property type="entry name" value="IG"/>
    <property type="match status" value="4"/>
</dbReference>
<dbReference type="InterPro" id="IPR003961">
    <property type="entry name" value="FN3_dom"/>
</dbReference>
<dbReference type="SMART" id="SM00060">
    <property type="entry name" value="FN3"/>
    <property type="match status" value="2"/>
</dbReference>
<dbReference type="GO" id="GO:0030424">
    <property type="term" value="C:axon"/>
    <property type="evidence" value="ECO:0007669"/>
    <property type="project" value="TreeGrafter"/>
</dbReference>
<evidence type="ECO:0000256" key="10">
    <source>
        <dbReference type="ARBA" id="ARBA00023157"/>
    </source>
</evidence>
<feature type="domain" description="Fibronectin type-III" evidence="21">
    <location>
        <begin position="469"/>
        <end position="572"/>
    </location>
</feature>
<gene>
    <name evidence="22" type="ORF">V9T40_013734</name>
</gene>
<proteinExistence type="inferred from homology"/>
<organism evidence="22 23">
    <name type="scientific">Parthenolecanium corni</name>
    <dbReference type="NCBI Taxonomy" id="536013"/>
    <lineage>
        <taxon>Eukaryota</taxon>
        <taxon>Metazoa</taxon>
        <taxon>Ecdysozoa</taxon>
        <taxon>Arthropoda</taxon>
        <taxon>Hexapoda</taxon>
        <taxon>Insecta</taxon>
        <taxon>Pterygota</taxon>
        <taxon>Neoptera</taxon>
        <taxon>Paraneoptera</taxon>
        <taxon>Hemiptera</taxon>
        <taxon>Sternorrhyncha</taxon>
        <taxon>Coccoidea</taxon>
        <taxon>Coccidae</taxon>
        <taxon>Parthenolecanium</taxon>
    </lineage>
</organism>
<feature type="transmembrane region" description="Helical" evidence="18">
    <location>
        <begin position="706"/>
        <end position="730"/>
    </location>
</feature>
<evidence type="ECO:0000256" key="6">
    <source>
        <dbReference type="ARBA" id="ARBA00022889"/>
    </source>
</evidence>
<feature type="domain" description="Fibronectin type-III" evidence="21">
    <location>
        <begin position="581"/>
        <end position="674"/>
    </location>
</feature>
<keyword evidence="6" id="KW-0130">Cell adhesion</keyword>
<comment type="caution">
    <text evidence="22">The sequence shown here is derived from an EMBL/GenBank/DDBJ whole genome shotgun (WGS) entry which is preliminary data.</text>
</comment>
<dbReference type="InterPro" id="IPR003599">
    <property type="entry name" value="Ig_sub"/>
</dbReference>
<comment type="subunit">
    <text evidence="15">Homodimer. Heterotetramer; 2 iHog chains bind 2 hh chains when facilitated by heparin, heparin is required to promote high-affinity interactions between hh and iHog.</text>
</comment>
<evidence type="ECO:0000256" key="18">
    <source>
        <dbReference type="SAM" id="Phobius"/>
    </source>
</evidence>